<organism evidence="10 11">
    <name type="scientific">Pyrodictium delaneyi</name>
    <dbReference type="NCBI Taxonomy" id="1273541"/>
    <lineage>
        <taxon>Archaea</taxon>
        <taxon>Thermoproteota</taxon>
        <taxon>Thermoprotei</taxon>
        <taxon>Desulfurococcales</taxon>
        <taxon>Pyrodictiaceae</taxon>
        <taxon>Pyrodictium</taxon>
    </lineage>
</organism>
<dbReference type="InterPro" id="IPR023170">
    <property type="entry name" value="HhH_base_excis_C"/>
</dbReference>
<keyword evidence="6" id="KW-0408">Iron</keyword>
<keyword evidence="7" id="KW-0411">Iron-sulfur</keyword>
<dbReference type="EMBL" id="CP013011">
    <property type="protein sequence ID" value="ALL01457.1"/>
    <property type="molecule type" value="Genomic_DNA"/>
</dbReference>
<dbReference type="PATRIC" id="fig|1273541.4.peg.1506"/>
<proteinExistence type="inferred from homology"/>
<dbReference type="GO" id="GO:0051536">
    <property type="term" value="F:iron-sulfur cluster binding"/>
    <property type="evidence" value="ECO:0007669"/>
    <property type="project" value="UniProtKB-KW"/>
</dbReference>
<dbReference type="SUPFAM" id="SSF48150">
    <property type="entry name" value="DNA-glycosylase"/>
    <property type="match status" value="1"/>
</dbReference>
<comment type="cofactor">
    <cofactor evidence="1">
        <name>[4Fe-4S] cluster</name>
        <dbReference type="ChEBI" id="CHEBI:49883"/>
    </cofactor>
</comment>
<evidence type="ECO:0000256" key="6">
    <source>
        <dbReference type="ARBA" id="ARBA00023004"/>
    </source>
</evidence>
<protein>
    <recommendedName>
        <fullName evidence="12">Iron-sulfur cluster loop</fullName>
    </recommendedName>
</protein>
<dbReference type="AlphaFoldDB" id="A0A0N7JD81"/>
<evidence type="ECO:0000256" key="7">
    <source>
        <dbReference type="ARBA" id="ARBA00023014"/>
    </source>
</evidence>
<dbReference type="Proteomes" id="UP000058613">
    <property type="component" value="Chromosome"/>
</dbReference>
<evidence type="ECO:0000256" key="2">
    <source>
        <dbReference type="ARBA" id="ARBA00008343"/>
    </source>
</evidence>
<dbReference type="InterPro" id="IPR011257">
    <property type="entry name" value="DNA_glycosylase"/>
</dbReference>
<evidence type="ECO:0000256" key="3">
    <source>
        <dbReference type="ARBA" id="ARBA00022723"/>
    </source>
</evidence>
<keyword evidence="5" id="KW-0378">Hydrolase</keyword>
<dbReference type="KEGG" id="pdl:Pyrde_1411"/>
<accession>A0A0N7JD81</accession>
<reference evidence="10 11" key="1">
    <citation type="submission" date="2015-10" db="EMBL/GenBank/DDBJ databases">
        <title>Complete genome sequence of hyperthermophilic archaeon Pyrodictium delaneyi Su06.</title>
        <authorList>
            <person name="Jung J.-H."/>
            <person name="Lin J."/>
            <person name="Holden J.F."/>
            <person name="Park C.-S."/>
        </authorList>
    </citation>
    <scope>NUCLEOTIDE SEQUENCE [LARGE SCALE GENOMIC DNA]</scope>
    <source>
        <strain evidence="10 11">Su06</strain>
    </source>
</reference>
<evidence type="ECO:0000256" key="1">
    <source>
        <dbReference type="ARBA" id="ARBA00001966"/>
    </source>
</evidence>
<evidence type="ECO:0000313" key="11">
    <source>
        <dbReference type="Proteomes" id="UP000058613"/>
    </source>
</evidence>
<evidence type="ECO:0000256" key="4">
    <source>
        <dbReference type="ARBA" id="ARBA00022763"/>
    </source>
</evidence>
<sequence length="341" mass="38883">MAPGGLPGDGVGALPRIVEEQAARVAVAIMRAVGSYRPDAFTDPRYYPDVGSDPETVARYFLVMVAMDHRLSRPGRPYEAVVEGERFHGADLLYRLGRLMLDRDPGFYSPERLARVTVEDVKRWLCVGNVCPPDPEARTALLRDLGSKLQRLYGGSATRLLEESRGMLHTWDPAGPGLVERLRVFEAYGDPVEKKPMLLAKFLERRGLLEIRDPWNKRVPVDNHLTRIALRLGLVELEPSLQRKVEEQTDTTPWEDVLIRTAVREAWHLVARYAGVDEFILDDLLWTMGRKLCIHDRPRCTGCQGHEMCSQGECIFRNVCPTGLGLRRPLEEHRFLNTWWY</sequence>
<evidence type="ECO:0000313" key="10">
    <source>
        <dbReference type="EMBL" id="ALL01457.1"/>
    </source>
</evidence>
<keyword evidence="8" id="KW-0234">DNA repair</keyword>
<dbReference type="GO" id="GO:0046872">
    <property type="term" value="F:metal ion binding"/>
    <property type="evidence" value="ECO:0007669"/>
    <property type="project" value="UniProtKB-KW"/>
</dbReference>
<name>A0A0N7JD81_9CREN</name>
<keyword evidence="3" id="KW-0479">Metal-binding</keyword>
<evidence type="ECO:0000256" key="5">
    <source>
        <dbReference type="ARBA" id="ARBA00022801"/>
    </source>
</evidence>
<dbReference type="InterPro" id="IPR004035">
    <property type="entry name" value="Endouclease-III_FeS-bd_BS"/>
</dbReference>
<dbReference type="GO" id="GO:0016798">
    <property type="term" value="F:hydrolase activity, acting on glycosyl bonds"/>
    <property type="evidence" value="ECO:0007669"/>
    <property type="project" value="UniProtKB-KW"/>
</dbReference>
<gene>
    <name evidence="10" type="ORF">Pyrde_1411</name>
</gene>
<evidence type="ECO:0000256" key="8">
    <source>
        <dbReference type="ARBA" id="ARBA00023204"/>
    </source>
</evidence>
<comment type="similarity">
    <text evidence="2">Belongs to the Nth/MutY family.</text>
</comment>
<keyword evidence="4" id="KW-0227">DNA damage</keyword>
<dbReference type="PROSITE" id="PS00764">
    <property type="entry name" value="ENDONUCLEASE_III_1"/>
    <property type="match status" value="1"/>
</dbReference>
<dbReference type="Gene3D" id="1.10.1670.10">
    <property type="entry name" value="Helix-hairpin-Helix base-excision DNA repair enzymes (C-terminal)"/>
    <property type="match status" value="1"/>
</dbReference>
<evidence type="ECO:0008006" key="12">
    <source>
        <dbReference type="Google" id="ProtNLM"/>
    </source>
</evidence>
<keyword evidence="9" id="KW-0326">Glycosidase</keyword>
<dbReference type="GO" id="GO:0006281">
    <property type="term" value="P:DNA repair"/>
    <property type="evidence" value="ECO:0007669"/>
    <property type="project" value="UniProtKB-KW"/>
</dbReference>
<evidence type="ECO:0000256" key="9">
    <source>
        <dbReference type="ARBA" id="ARBA00023295"/>
    </source>
</evidence>